<accession>K1PF94</accession>
<dbReference type="InterPro" id="IPR036514">
    <property type="entry name" value="SGNH_hydro_sf"/>
</dbReference>
<evidence type="ECO:0000313" key="1">
    <source>
        <dbReference type="EMBL" id="EKC17494.1"/>
    </source>
</evidence>
<dbReference type="InParanoid" id="K1PF94"/>
<evidence type="ECO:0008006" key="2">
    <source>
        <dbReference type="Google" id="ProtNLM"/>
    </source>
</evidence>
<protein>
    <recommendedName>
        <fullName evidence="2">SGNH hydrolase-type esterase domain-containing protein</fullName>
    </recommendedName>
</protein>
<reference evidence="1" key="1">
    <citation type="journal article" date="2012" name="Nature">
        <title>The oyster genome reveals stress adaptation and complexity of shell formation.</title>
        <authorList>
            <person name="Zhang G."/>
            <person name="Fang X."/>
            <person name="Guo X."/>
            <person name="Li L."/>
            <person name="Luo R."/>
            <person name="Xu F."/>
            <person name="Yang P."/>
            <person name="Zhang L."/>
            <person name="Wang X."/>
            <person name="Qi H."/>
            <person name="Xiong Z."/>
            <person name="Que H."/>
            <person name="Xie Y."/>
            <person name="Holland P.W."/>
            <person name="Paps J."/>
            <person name="Zhu Y."/>
            <person name="Wu F."/>
            <person name="Chen Y."/>
            <person name="Wang J."/>
            <person name="Peng C."/>
            <person name="Meng J."/>
            <person name="Yang L."/>
            <person name="Liu J."/>
            <person name="Wen B."/>
            <person name="Zhang N."/>
            <person name="Huang Z."/>
            <person name="Zhu Q."/>
            <person name="Feng Y."/>
            <person name="Mount A."/>
            <person name="Hedgecock D."/>
            <person name="Xu Z."/>
            <person name="Liu Y."/>
            <person name="Domazet-Loso T."/>
            <person name="Du Y."/>
            <person name="Sun X."/>
            <person name="Zhang S."/>
            <person name="Liu B."/>
            <person name="Cheng P."/>
            <person name="Jiang X."/>
            <person name="Li J."/>
            <person name="Fan D."/>
            <person name="Wang W."/>
            <person name="Fu W."/>
            <person name="Wang T."/>
            <person name="Wang B."/>
            <person name="Zhang J."/>
            <person name="Peng Z."/>
            <person name="Li Y."/>
            <person name="Li N."/>
            <person name="Wang J."/>
            <person name="Chen M."/>
            <person name="He Y."/>
            <person name="Tan F."/>
            <person name="Song X."/>
            <person name="Zheng Q."/>
            <person name="Huang R."/>
            <person name="Yang H."/>
            <person name="Du X."/>
            <person name="Chen L."/>
            <person name="Yang M."/>
            <person name="Gaffney P.M."/>
            <person name="Wang S."/>
            <person name="Luo L."/>
            <person name="She Z."/>
            <person name="Ming Y."/>
            <person name="Huang W."/>
            <person name="Zhang S."/>
            <person name="Huang B."/>
            <person name="Zhang Y."/>
            <person name="Qu T."/>
            <person name="Ni P."/>
            <person name="Miao G."/>
            <person name="Wang J."/>
            <person name="Wang Q."/>
            <person name="Steinberg C.E."/>
            <person name="Wang H."/>
            <person name="Li N."/>
            <person name="Qian L."/>
            <person name="Zhang G."/>
            <person name="Li Y."/>
            <person name="Yang H."/>
            <person name="Liu X."/>
            <person name="Wang J."/>
            <person name="Yin Y."/>
            <person name="Wang J."/>
        </authorList>
    </citation>
    <scope>NUCLEOTIDE SEQUENCE [LARGE SCALE GENOMIC DNA]</scope>
    <source>
        <strain evidence="1">05x7-T-G4-1.051#20</strain>
    </source>
</reference>
<feature type="non-terminal residue" evidence="1">
    <location>
        <position position="204"/>
    </location>
</feature>
<dbReference type="Gene3D" id="3.40.50.1110">
    <property type="entry name" value="SGNH hydrolase"/>
    <property type="match status" value="1"/>
</dbReference>
<dbReference type="HOGENOM" id="CLU_100751_1_0_1"/>
<dbReference type="SUPFAM" id="SSF52266">
    <property type="entry name" value="SGNH hydrolase"/>
    <property type="match status" value="1"/>
</dbReference>
<gene>
    <name evidence="1" type="ORF">CGI_10000705</name>
</gene>
<proteinExistence type="predicted"/>
<organism evidence="1">
    <name type="scientific">Magallana gigas</name>
    <name type="common">Pacific oyster</name>
    <name type="synonym">Crassostrea gigas</name>
    <dbReference type="NCBI Taxonomy" id="29159"/>
    <lineage>
        <taxon>Eukaryota</taxon>
        <taxon>Metazoa</taxon>
        <taxon>Spiralia</taxon>
        <taxon>Lophotrochozoa</taxon>
        <taxon>Mollusca</taxon>
        <taxon>Bivalvia</taxon>
        <taxon>Autobranchia</taxon>
        <taxon>Pteriomorphia</taxon>
        <taxon>Ostreida</taxon>
        <taxon>Ostreoidea</taxon>
        <taxon>Ostreidae</taxon>
        <taxon>Magallana</taxon>
    </lineage>
</organism>
<dbReference type="AlphaFoldDB" id="K1PF94"/>
<dbReference type="EMBL" id="JH822818">
    <property type="protein sequence ID" value="EKC17494.1"/>
    <property type="molecule type" value="Genomic_DNA"/>
</dbReference>
<sequence>IIWIVGSSIIKRAFCQTRHSTFQTHLELERHRATIFWQGKGGMKWGEILPKIKCLLKVEDPPNFLVLHCGGNNIPGDKGEKSVDLRLRINNTLVSLAKLLPDTVLVWSQILPRQHWRGGVDQEAMDMVRKRLNSFVATALIRTGGKYIGYPEIQIGCPHLFAPDGVHLSELGNQFFLYRLQQGLQTFITKPTEKVSPKLGQFGP</sequence>
<name>K1PF94_MAGGI</name>